<dbReference type="STRING" id="42157.A0A182E9S6"/>
<dbReference type="GO" id="GO:0032797">
    <property type="term" value="C:SMN complex"/>
    <property type="evidence" value="ECO:0007669"/>
    <property type="project" value="TreeGrafter"/>
</dbReference>
<gene>
    <name evidence="3" type="ORF">NOO_LOCUS4790</name>
</gene>
<feature type="compositionally biased region" description="Basic and acidic residues" evidence="1">
    <location>
        <begin position="787"/>
        <end position="797"/>
    </location>
</feature>
<dbReference type="WBParaSite" id="nOo.2.0.1.t04790-RA">
    <property type="protein sequence ID" value="nOo.2.0.1.t04790-RA"/>
    <property type="gene ID" value="nOo.2.0.1.g04790"/>
</dbReference>
<feature type="region of interest" description="Disordered" evidence="1">
    <location>
        <begin position="837"/>
        <end position="856"/>
    </location>
</feature>
<sequence>MGEICTSSVHDFSISAMYHLCGEPVAVDLVNNKTVCGNIFTFDPITHSVVIIVFTCNAEPKTIKVIPGKSIKDLRKFDNDQLPDGCIKRTPDLECWFGKLLRGAPQSSKEQISERRKRLIDWLEQNQIQVKNNSDGSITLFDAVRIVAPFTAEDCFCDNAIILKKQRGGSEKMEMELLYNDNKITAVIGTGQDSGTESQDLNEELPTEDRNFKEKFLDGNVVDEEHENNKDDNNGVVEDALEKTINEVAETSLQSAAVEGEDLTNEDSKKKSKYDWDAPIVKDIVRRVKNHRLSHAKAAEQLSLLMDAKVTSIGVRLQILKMANDEALAKQDQRNGCQKTLKNGISSPGKVANKTIDAAMREHENKSPVSYRTRSKTGVKQDTNSLRMSKSESGMEVHGTPANICEGSSQCAGNISNGISLPMTTMQSDTANNQLYLPIIISQPTSAAAVTTKMVPPVIRLLDNEGKLTHIAVAENGSYKLYRVSESGTNTEQMQMVNHAVSTTTSSSVIESAVNGMATSGTNETMKPEKNMAPSCSANYYIESVPAQQTLGALVGIPKFVNPQRYGGSNIYTRTIGPVSRTGATPCVGGMRSRNEIKEEVKRLIYCLKSQHITCEEAVKQLFEYAALNPSNIISSTVKQMNDVDENKQKEDNRTPYSVDCSVDYEIPLQRECSAEYGNEPYTRLVDEQGNMNIAISEGEGYRVYRLNKTMQNRELYKCADCDLLHKIKKDPIAIVEIADGILVGDIHPLHHPKCPLQTLSVKECEQNSISDDRESVLFHETTTDVEEGRRGGEVKKGSSTKRTPKQNSRKNRCATKSPVRKRPHVIPERSLGMTLRKRKARTLSSPGIYDSEVMS</sequence>
<reference evidence="5" key="1">
    <citation type="submission" date="2016-06" db="UniProtKB">
        <authorList>
            <consortium name="WormBaseParasite"/>
        </authorList>
    </citation>
    <scope>IDENTIFICATION</scope>
</reference>
<dbReference type="InterPro" id="IPR047574">
    <property type="entry name" value="AD"/>
</dbReference>
<feature type="domain" description="AD" evidence="2">
    <location>
        <begin position="80"/>
        <end position="178"/>
    </location>
</feature>
<dbReference type="InterPro" id="IPR057001">
    <property type="entry name" value="RYYR-CCHC"/>
</dbReference>
<dbReference type="PANTHER" id="PTHR14710:SF2">
    <property type="entry name" value="GEM-ASSOCIATED PROTEIN 6"/>
    <property type="match status" value="1"/>
</dbReference>
<organism evidence="5">
    <name type="scientific">Onchocerca ochengi</name>
    <name type="common">Filarial nematode worm</name>
    <dbReference type="NCBI Taxonomy" id="42157"/>
    <lineage>
        <taxon>Eukaryota</taxon>
        <taxon>Metazoa</taxon>
        <taxon>Ecdysozoa</taxon>
        <taxon>Nematoda</taxon>
        <taxon>Chromadorea</taxon>
        <taxon>Rhabditida</taxon>
        <taxon>Spirurina</taxon>
        <taxon>Spiruromorpha</taxon>
        <taxon>Filarioidea</taxon>
        <taxon>Onchocercidae</taxon>
        <taxon>Onchocerca</taxon>
    </lineage>
</organism>
<dbReference type="GO" id="GO:0000245">
    <property type="term" value="P:spliceosomal complex assembly"/>
    <property type="evidence" value="ECO:0007669"/>
    <property type="project" value="InterPro"/>
</dbReference>
<dbReference type="Gene3D" id="2.30.30.100">
    <property type="match status" value="1"/>
</dbReference>
<keyword evidence="4" id="KW-1185">Reference proteome</keyword>
<dbReference type="PANTHER" id="PTHR14710">
    <property type="entry name" value="GEM-ASSOCIATED PROTEIN 6"/>
    <property type="match status" value="1"/>
</dbReference>
<evidence type="ECO:0000256" key="1">
    <source>
        <dbReference type="SAM" id="MobiDB-lite"/>
    </source>
</evidence>
<evidence type="ECO:0000259" key="2">
    <source>
        <dbReference type="PROSITE" id="PS52001"/>
    </source>
</evidence>
<feature type="compositionally biased region" description="Basic residues" evidence="1">
    <location>
        <begin position="799"/>
        <end position="825"/>
    </location>
</feature>
<dbReference type="GO" id="GO:0005634">
    <property type="term" value="C:nucleus"/>
    <property type="evidence" value="ECO:0007669"/>
    <property type="project" value="InterPro"/>
</dbReference>
<proteinExistence type="predicted"/>
<dbReference type="Proteomes" id="UP000271087">
    <property type="component" value="Unassembled WGS sequence"/>
</dbReference>
<accession>A0A182E9S6</accession>
<name>A0A182E9S6_ONCOC</name>
<feature type="region of interest" description="Disordered" evidence="1">
    <location>
        <begin position="779"/>
        <end position="826"/>
    </location>
</feature>
<dbReference type="InterPro" id="IPR009422">
    <property type="entry name" value="Gemin6"/>
</dbReference>
<protein>
    <submittedName>
        <fullName evidence="5">WD_REPEATS_REGION domain-containing protein</fullName>
    </submittedName>
</protein>
<dbReference type="PROSITE" id="PS52001">
    <property type="entry name" value="AD"/>
    <property type="match status" value="1"/>
</dbReference>
<evidence type="ECO:0000313" key="3">
    <source>
        <dbReference type="EMBL" id="VDK74548.1"/>
    </source>
</evidence>
<evidence type="ECO:0000313" key="5">
    <source>
        <dbReference type="WBParaSite" id="nOo.2.0.1.t04790-RA"/>
    </source>
</evidence>
<dbReference type="OrthoDB" id="5798025at2759"/>
<feature type="region of interest" description="Disordered" evidence="1">
    <location>
        <begin position="362"/>
        <end position="398"/>
    </location>
</feature>
<dbReference type="EMBL" id="UYRW01001142">
    <property type="protein sequence ID" value="VDK74548.1"/>
    <property type="molecule type" value="Genomic_DNA"/>
</dbReference>
<reference evidence="3 4" key="2">
    <citation type="submission" date="2018-08" db="EMBL/GenBank/DDBJ databases">
        <authorList>
            <person name="Laetsch R D."/>
            <person name="Stevens L."/>
            <person name="Kumar S."/>
            <person name="Blaxter L. M."/>
        </authorList>
    </citation>
    <scope>NUCLEOTIDE SEQUENCE [LARGE SCALE GENOMIC DNA]</scope>
</reference>
<dbReference type="AlphaFoldDB" id="A0A182E9S6"/>
<dbReference type="Pfam" id="PF23674">
    <property type="entry name" value="RYYR-CCHC"/>
    <property type="match status" value="1"/>
</dbReference>
<evidence type="ECO:0000313" key="4">
    <source>
        <dbReference type="Proteomes" id="UP000271087"/>
    </source>
</evidence>
<dbReference type="GO" id="GO:0000387">
    <property type="term" value="P:spliceosomal snRNP assembly"/>
    <property type="evidence" value="ECO:0007669"/>
    <property type="project" value="TreeGrafter"/>
</dbReference>
<feature type="compositionally biased region" description="Polar residues" evidence="1">
    <location>
        <begin position="367"/>
        <end position="388"/>
    </location>
</feature>